<comment type="caution">
    <text evidence="3">The sequence shown here is derived from an EMBL/GenBank/DDBJ whole genome shotgun (WGS) entry which is preliminary data.</text>
</comment>
<dbReference type="EMBL" id="AFZG01000002">
    <property type="protein sequence ID" value="EHL20139.1"/>
    <property type="molecule type" value="Genomic_DNA"/>
</dbReference>
<evidence type="ECO:0000256" key="1">
    <source>
        <dbReference type="SAM" id="SignalP"/>
    </source>
</evidence>
<proteinExistence type="predicted"/>
<dbReference type="RefSeq" id="WP_009529037.1">
    <property type="nucleotide sequence ID" value="NZ_JH414601.1"/>
</dbReference>
<organism evidence="3 4">
    <name type="scientific">Peptoanaerobacter stomatis</name>
    <dbReference type="NCBI Taxonomy" id="796937"/>
    <lineage>
        <taxon>Bacteria</taxon>
        <taxon>Bacillati</taxon>
        <taxon>Bacillota</taxon>
        <taxon>Clostridia</taxon>
        <taxon>Peptostreptococcales</taxon>
        <taxon>Filifactoraceae</taxon>
        <taxon>Peptoanaerobacter</taxon>
    </lineage>
</organism>
<keyword evidence="1" id="KW-0732">Signal</keyword>
<name>G9XAC5_9FIRM</name>
<dbReference type="HOGENOM" id="CLU_1000585_0_0_9"/>
<dbReference type="PATRIC" id="fig|796940.3.peg.219"/>
<accession>G9XAC5</accession>
<dbReference type="Gene3D" id="3.30.457.10">
    <property type="entry name" value="Copper amine oxidase-like, N-terminal domain"/>
    <property type="match status" value="1"/>
</dbReference>
<feature type="domain" description="Copper amine oxidase-like N-terminal" evidence="2">
    <location>
        <begin position="32"/>
        <end position="132"/>
    </location>
</feature>
<dbReference type="STRING" id="796937.HMPREF9630_01724"/>
<reference evidence="3 4" key="1">
    <citation type="submission" date="2011-08" db="EMBL/GenBank/DDBJ databases">
        <title>The Genome Sequence of Eubacteriaceae bacterium CM5.</title>
        <authorList>
            <consortium name="The Broad Institute Genome Sequencing Platform"/>
            <person name="Earl A."/>
            <person name="Ward D."/>
            <person name="Feldgarden M."/>
            <person name="Gevers D."/>
            <person name="Sizova M."/>
            <person name="Hazen A."/>
            <person name="Epstein S."/>
            <person name="Young S.K."/>
            <person name="Zeng Q."/>
            <person name="Gargeya S."/>
            <person name="Fitzgerald M."/>
            <person name="Haas B."/>
            <person name="Abouelleil A."/>
            <person name="Alvarado L."/>
            <person name="Arachchi H.M."/>
            <person name="Berlin A."/>
            <person name="Brown A."/>
            <person name="Chapman S.B."/>
            <person name="Chen Z."/>
            <person name="Dunbar C."/>
            <person name="Freedman E."/>
            <person name="Gearin G."/>
            <person name="Gellesch M."/>
            <person name="Goldberg J."/>
            <person name="Griggs A."/>
            <person name="Gujja S."/>
            <person name="Heiman D."/>
            <person name="Howarth C."/>
            <person name="Larson L."/>
            <person name="Lui A."/>
            <person name="MacDonald P.J.P."/>
            <person name="Montmayeur A."/>
            <person name="Murphy C."/>
            <person name="Neiman D."/>
            <person name="Pearson M."/>
            <person name="Priest M."/>
            <person name="Roberts A."/>
            <person name="Saif S."/>
            <person name="Shea T."/>
            <person name="Shenoy N."/>
            <person name="Sisk P."/>
            <person name="Stolte C."/>
            <person name="Sykes S."/>
            <person name="Wortman J."/>
            <person name="Nusbaum C."/>
            <person name="Birren B."/>
        </authorList>
    </citation>
    <scope>NUCLEOTIDE SEQUENCE [LARGE SCALE GENOMIC DNA]</scope>
    <source>
        <strain evidence="3 4">CM5</strain>
    </source>
</reference>
<sequence length="281" mass="30830">MKKLYIFTLSIILTFMFSLNSFAAPETVSVIVNGNALTTDTPAVIRNSRTMVPFRALFEALGANQIFWDEPTQTVMGSDGVTTIKLVIGSYDIDVNGNTITMDTPPMIINSRTMIPLSAVSSSLGATVEWNPVGYIATVTKGGVVPNVPNNISQIQPSQDTQISNPTQSNNAVLTPMNYGPITGYYAIEDLKRNKYVLNLGENGKAELIDINSKNSVQGTYSYNNSTLSLKVSNFNSTYTREDASYNKNNLILMKDNTNTTSGSTFVMMKISQDEYNKYVK</sequence>
<dbReference type="InterPro" id="IPR036582">
    <property type="entry name" value="Mao_N_sf"/>
</dbReference>
<evidence type="ECO:0000313" key="4">
    <source>
        <dbReference type="Proteomes" id="UP000003379"/>
    </source>
</evidence>
<evidence type="ECO:0000259" key="2">
    <source>
        <dbReference type="Pfam" id="PF07833"/>
    </source>
</evidence>
<protein>
    <recommendedName>
        <fullName evidence="2">Copper amine oxidase-like N-terminal domain-containing protein</fullName>
    </recommendedName>
</protein>
<dbReference type="InterPro" id="IPR012854">
    <property type="entry name" value="Cu_amine_oxidase-like_N"/>
</dbReference>
<feature type="chain" id="PRO_5003527984" description="Copper amine oxidase-like N-terminal domain-containing protein" evidence="1">
    <location>
        <begin position="24"/>
        <end position="281"/>
    </location>
</feature>
<gene>
    <name evidence="3" type="ORF">HMPREF9628_00950</name>
</gene>
<dbReference type="Pfam" id="PF07833">
    <property type="entry name" value="Cu_amine_oxidN1"/>
    <property type="match status" value="1"/>
</dbReference>
<dbReference type="AlphaFoldDB" id="G9XAC5"/>
<feature type="signal peptide" evidence="1">
    <location>
        <begin position="1"/>
        <end position="23"/>
    </location>
</feature>
<dbReference type="Proteomes" id="UP000003379">
    <property type="component" value="Unassembled WGS sequence"/>
</dbReference>
<dbReference type="SUPFAM" id="SSF55383">
    <property type="entry name" value="Copper amine oxidase, domain N"/>
    <property type="match status" value="2"/>
</dbReference>
<evidence type="ECO:0000313" key="3">
    <source>
        <dbReference type="EMBL" id="EHL20139.1"/>
    </source>
</evidence>